<evidence type="ECO:0000313" key="3">
    <source>
        <dbReference type="EMBL" id="AIE94161.1"/>
    </source>
</evidence>
<name>A0A075FXG3_9EURY</name>
<keyword evidence="2" id="KW-0812">Transmembrane</keyword>
<reference evidence="3" key="1">
    <citation type="journal article" date="2014" name="Genome Biol. Evol.">
        <title>Pangenome evidence for extensive interdomain horizontal transfer affecting lineage core and shell genes in uncultured planktonic thaumarchaeota and euryarchaeota.</title>
        <authorList>
            <person name="Deschamps P."/>
            <person name="Zivanovic Y."/>
            <person name="Moreira D."/>
            <person name="Rodriguez-Valera F."/>
            <person name="Lopez-Garcia P."/>
        </authorList>
    </citation>
    <scope>NUCLEOTIDE SEQUENCE</scope>
</reference>
<evidence type="ECO:0000256" key="1">
    <source>
        <dbReference type="SAM" id="MobiDB-lite"/>
    </source>
</evidence>
<keyword evidence="2" id="KW-0472">Membrane</keyword>
<proteinExistence type="predicted"/>
<dbReference type="AlphaFoldDB" id="A0A075FXG3"/>
<sequence length="123" mass="13789">MNSEIHTVPRVVSIFLGLFFMSFGLPFALVPFMMISDGVIDPNYPFESLFMLAFSSPFFLAGTGIMYMGARAVLMGIRGEETTPDAKFVHPELVDEPESQIDIDKFDPPEPGEEGWWEEESDS</sequence>
<feature type="compositionally biased region" description="Acidic residues" evidence="1">
    <location>
        <begin position="110"/>
        <end position="123"/>
    </location>
</feature>
<feature type="transmembrane region" description="Helical" evidence="2">
    <location>
        <begin position="48"/>
        <end position="68"/>
    </location>
</feature>
<organism evidence="3">
    <name type="scientific">uncultured marine group II/III euryarchaeote AD1000_44_A01</name>
    <dbReference type="NCBI Taxonomy" id="1457773"/>
    <lineage>
        <taxon>Archaea</taxon>
        <taxon>Methanobacteriati</taxon>
        <taxon>Methanobacteriota</taxon>
        <taxon>environmental samples</taxon>
    </lineage>
</organism>
<evidence type="ECO:0000256" key="2">
    <source>
        <dbReference type="SAM" id="Phobius"/>
    </source>
</evidence>
<feature type="transmembrane region" description="Helical" evidence="2">
    <location>
        <begin position="12"/>
        <end position="36"/>
    </location>
</feature>
<accession>A0A075FXG3</accession>
<dbReference type="EMBL" id="KF900415">
    <property type="protein sequence ID" value="AIE94161.1"/>
    <property type="molecule type" value="Genomic_DNA"/>
</dbReference>
<feature type="region of interest" description="Disordered" evidence="1">
    <location>
        <begin position="99"/>
        <end position="123"/>
    </location>
</feature>
<keyword evidence="2" id="KW-1133">Transmembrane helix</keyword>
<protein>
    <submittedName>
        <fullName evidence="3">Uncharacterized protein</fullName>
    </submittedName>
</protein>